<reference evidence="4" key="1">
    <citation type="journal article" date="2019" name="Int. J. Syst. Evol. Microbiol.">
        <title>The Global Catalogue of Microorganisms (GCM) 10K type strain sequencing project: providing services to taxonomists for standard genome sequencing and annotation.</title>
        <authorList>
            <consortium name="The Broad Institute Genomics Platform"/>
            <consortium name="The Broad Institute Genome Sequencing Center for Infectious Disease"/>
            <person name="Wu L."/>
            <person name="Ma J."/>
        </authorList>
    </citation>
    <scope>NUCLEOTIDE SEQUENCE [LARGE SCALE GENOMIC DNA]</scope>
    <source>
        <strain evidence="4">KCTC 42587</strain>
    </source>
</reference>
<dbReference type="RefSeq" id="WP_376891978.1">
    <property type="nucleotide sequence ID" value="NZ_JBHULS010000001.1"/>
</dbReference>
<dbReference type="PANTHER" id="PTHR34406">
    <property type="entry name" value="PROTEIN YCEI"/>
    <property type="match status" value="1"/>
</dbReference>
<dbReference type="Pfam" id="PF04264">
    <property type="entry name" value="YceI"/>
    <property type="match status" value="1"/>
</dbReference>
<dbReference type="PANTHER" id="PTHR34406:SF1">
    <property type="entry name" value="PROTEIN YCEI"/>
    <property type="match status" value="1"/>
</dbReference>
<evidence type="ECO:0000313" key="4">
    <source>
        <dbReference type="Proteomes" id="UP001597472"/>
    </source>
</evidence>
<organism evidence="3 4">
    <name type="scientific">Bizionia sediminis</name>
    <dbReference type="NCBI Taxonomy" id="1737064"/>
    <lineage>
        <taxon>Bacteria</taxon>
        <taxon>Pseudomonadati</taxon>
        <taxon>Bacteroidota</taxon>
        <taxon>Flavobacteriia</taxon>
        <taxon>Flavobacteriales</taxon>
        <taxon>Flavobacteriaceae</taxon>
        <taxon>Bizionia</taxon>
    </lineage>
</organism>
<comment type="caution">
    <text evidence="3">The sequence shown here is derived from an EMBL/GenBank/DDBJ whole genome shotgun (WGS) entry which is preliminary data.</text>
</comment>
<evidence type="ECO:0000259" key="2">
    <source>
        <dbReference type="Pfam" id="PF04264"/>
    </source>
</evidence>
<dbReference type="SUPFAM" id="SSF101874">
    <property type="entry name" value="YceI-like"/>
    <property type="match status" value="1"/>
</dbReference>
<keyword evidence="4" id="KW-1185">Reference proteome</keyword>
<evidence type="ECO:0000313" key="3">
    <source>
        <dbReference type="EMBL" id="MFD2550985.1"/>
    </source>
</evidence>
<proteinExistence type="predicted"/>
<keyword evidence="1" id="KW-0732">Signal</keyword>
<dbReference type="InterPro" id="IPR036761">
    <property type="entry name" value="TTHA0802/YceI-like_sf"/>
</dbReference>
<protein>
    <submittedName>
        <fullName evidence="3">YceI family protein</fullName>
    </submittedName>
</protein>
<dbReference type="EMBL" id="JBHULS010000001">
    <property type="protein sequence ID" value="MFD2550985.1"/>
    <property type="molecule type" value="Genomic_DNA"/>
</dbReference>
<feature type="signal peptide" evidence="1">
    <location>
        <begin position="1"/>
        <end position="27"/>
    </location>
</feature>
<name>A0ABW5KSU5_9FLAO</name>
<sequence length="195" mass="21620">MTNTRAHVLRTLGIISCLLLVFNTAQAQELKLQNNQSSLTIAGTSNLHDWTIDAEKQAGFLVFNNLETGDLEKCAITIDVKGLESGKNAMNKNTYEALNYDDYKTITFNLTTVNETTSKGNNVYLVRTKGHLFIAGVKKEIDLDLTMTILGHQVTLEGEKPLKMTDYNVEPPKALFGTVKTGDEVVISFKNKFSI</sequence>
<accession>A0ABW5KSU5</accession>
<evidence type="ECO:0000256" key="1">
    <source>
        <dbReference type="SAM" id="SignalP"/>
    </source>
</evidence>
<feature type="domain" description="Lipid/polyisoprenoid-binding YceI-like" evidence="2">
    <location>
        <begin position="32"/>
        <end position="191"/>
    </location>
</feature>
<gene>
    <name evidence="3" type="ORF">ACFSQP_04070</name>
</gene>
<dbReference type="InterPro" id="IPR007372">
    <property type="entry name" value="Lipid/polyisoprenoid-bd_YceI"/>
</dbReference>
<dbReference type="Proteomes" id="UP001597472">
    <property type="component" value="Unassembled WGS sequence"/>
</dbReference>
<dbReference type="Gene3D" id="2.40.128.110">
    <property type="entry name" value="Lipid/polyisoprenoid-binding, YceI-like"/>
    <property type="match status" value="1"/>
</dbReference>
<feature type="chain" id="PRO_5046873569" evidence="1">
    <location>
        <begin position="28"/>
        <end position="195"/>
    </location>
</feature>